<dbReference type="SMART" id="SM00028">
    <property type="entry name" value="TPR"/>
    <property type="match status" value="2"/>
</dbReference>
<dbReference type="Proteomes" id="UP000198575">
    <property type="component" value="Unassembled WGS sequence"/>
</dbReference>
<evidence type="ECO:0000313" key="3">
    <source>
        <dbReference type="Proteomes" id="UP000198575"/>
    </source>
</evidence>
<dbReference type="InterPro" id="IPR019734">
    <property type="entry name" value="TPR_rpt"/>
</dbReference>
<accession>A0A1I5ABX5</accession>
<dbReference type="SUPFAM" id="SSF48452">
    <property type="entry name" value="TPR-like"/>
    <property type="match status" value="1"/>
</dbReference>
<reference evidence="2 3" key="1">
    <citation type="submission" date="2016-10" db="EMBL/GenBank/DDBJ databases">
        <authorList>
            <person name="de Groot N.N."/>
        </authorList>
    </citation>
    <scope>NUCLEOTIDE SEQUENCE [LARGE SCALE GENOMIC DNA]</scope>
    <source>
        <strain evidence="2 3">CGMCC 1.7659</strain>
    </source>
</reference>
<name>A0A1I5ABX5_9GAMM</name>
<dbReference type="AlphaFoldDB" id="A0A1I5ABX5"/>
<dbReference type="OrthoDB" id="8421013at2"/>
<dbReference type="RefSeq" id="WP_092410295.1">
    <property type="nucleotide sequence ID" value="NZ_FOVF01000035.1"/>
</dbReference>
<dbReference type="EMBL" id="FOVF01000035">
    <property type="protein sequence ID" value="SFN59926.1"/>
    <property type="molecule type" value="Genomic_DNA"/>
</dbReference>
<feature type="repeat" description="TPR" evidence="1">
    <location>
        <begin position="21"/>
        <end position="54"/>
    </location>
</feature>
<gene>
    <name evidence="2" type="ORF">SAMN05216289_1356</name>
</gene>
<dbReference type="STRING" id="578942.SAMN05216289_1356"/>
<proteinExistence type="predicted"/>
<protein>
    <submittedName>
        <fullName evidence="2">Tetratricopeptide repeat-containing protein</fullName>
    </submittedName>
</protein>
<keyword evidence="1" id="KW-0802">TPR repeat</keyword>
<organism evidence="2 3">
    <name type="scientific">Dokdonella immobilis</name>
    <dbReference type="NCBI Taxonomy" id="578942"/>
    <lineage>
        <taxon>Bacteria</taxon>
        <taxon>Pseudomonadati</taxon>
        <taxon>Pseudomonadota</taxon>
        <taxon>Gammaproteobacteria</taxon>
        <taxon>Lysobacterales</taxon>
        <taxon>Rhodanobacteraceae</taxon>
        <taxon>Dokdonella</taxon>
    </lineage>
</organism>
<dbReference type="Pfam" id="PF14559">
    <property type="entry name" value="TPR_19"/>
    <property type="match status" value="1"/>
</dbReference>
<dbReference type="PROSITE" id="PS50005">
    <property type="entry name" value="TPR"/>
    <property type="match status" value="2"/>
</dbReference>
<keyword evidence="3" id="KW-1185">Reference proteome</keyword>
<dbReference type="InterPro" id="IPR011990">
    <property type="entry name" value="TPR-like_helical_dom_sf"/>
</dbReference>
<evidence type="ECO:0000256" key="1">
    <source>
        <dbReference type="PROSITE-ProRule" id="PRU00339"/>
    </source>
</evidence>
<feature type="repeat" description="TPR" evidence="1">
    <location>
        <begin position="55"/>
        <end position="88"/>
    </location>
</feature>
<dbReference type="Gene3D" id="1.25.40.10">
    <property type="entry name" value="Tetratricopeptide repeat domain"/>
    <property type="match status" value="1"/>
</dbReference>
<sequence length="109" mass="11731">MDPAPLSERLRKQLDGPRDGALLRFSLGNALIAEGRPAEAAEALRKALEFDPNYSAAWKGLGKALTEAGDLKAAMDAYERGIAVAEARGDKQAAKEMGVFLRRLHKTAP</sequence>
<evidence type="ECO:0000313" key="2">
    <source>
        <dbReference type="EMBL" id="SFN59926.1"/>
    </source>
</evidence>